<protein>
    <submittedName>
        <fullName evidence="4">Phosphagen kinase C-terminal domain-containing protein</fullName>
    </submittedName>
</protein>
<gene>
    <name evidence="2" type="ORF">TTAC_LOCUS5930</name>
</gene>
<name>A0A0R3WYV5_HYDTA</name>
<feature type="region of interest" description="Disordered" evidence="1">
    <location>
        <begin position="117"/>
        <end position="136"/>
    </location>
</feature>
<reference evidence="4" key="1">
    <citation type="submission" date="2017-02" db="UniProtKB">
        <authorList>
            <consortium name="WormBaseParasite"/>
        </authorList>
    </citation>
    <scope>IDENTIFICATION</scope>
</reference>
<sequence length="136" mass="15645">MGTAISFVNSSEESQLLEVANLLLQKAAFNPQSDQPSKSAVDLIFRPYQFRLSEVDGFRYRALDIVGKITRKRIREARLKEIKLELMNSERLKSYFEDHSADMDALRHDKPLSSLQQTHLKDVPEYMDNSPSNSKI</sequence>
<dbReference type="OrthoDB" id="1191041at2759"/>
<dbReference type="AlphaFoldDB" id="A0A0R3WYV5"/>
<dbReference type="Proteomes" id="UP000274429">
    <property type="component" value="Unassembled WGS sequence"/>
</dbReference>
<dbReference type="WBParaSite" id="TTAC_0000594501-mRNA-1">
    <property type="protein sequence ID" value="TTAC_0000594501-mRNA-1"/>
    <property type="gene ID" value="TTAC_0000594501"/>
</dbReference>
<reference evidence="2 3" key="2">
    <citation type="submission" date="2018-11" db="EMBL/GenBank/DDBJ databases">
        <authorList>
            <consortium name="Pathogen Informatics"/>
        </authorList>
    </citation>
    <scope>NUCLEOTIDE SEQUENCE [LARGE SCALE GENOMIC DNA]</scope>
</reference>
<evidence type="ECO:0000313" key="2">
    <source>
        <dbReference type="EMBL" id="VDM27994.1"/>
    </source>
</evidence>
<evidence type="ECO:0000313" key="3">
    <source>
        <dbReference type="Proteomes" id="UP000274429"/>
    </source>
</evidence>
<organism evidence="4">
    <name type="scientific">Hydatigena taeniaeformis</name>
    <name type="common">Feline tapeworm</name>
    <name type="synonym">Taenia taeniaeformis</name>
    <dbReference type="NCBI Taxonomy" id="6205"/>
    <lineage>
        <taxon>Eukaryota</taxon>
        <taxon>Metazoa</taxon>
        <taxon>Spiralia</taxon>
        <taxon>Lophotrochozoa</taxon>
        <taxon>Platyhelminthes</taxon>
        <taxon>Cestoda</taxon>
        <taxon>Eucestoda</taxon>
        <taxon>Cyclophyllidea</taxon>
        <taxon>Taeniidae</taxon>
        <taxon>Hydatigera</taxon>
    </lineage>
</organism>
<dbReference type="STRING" id="6205.A0A0R3WYV5"/>
<dbReference type="EMBL" id="UYWX01009783">
    <property type="protein sequence ID" value="VDM27994.1"/>
    <property type="molecule type" value="Genomic_DNA"/>
</dbReference>
<proteinExistence type="predicted"/>
<keyword evidence="3" id="KW-1185">Reference proteome</keyword>
<accession>A0A0R3WYV5</accession>
<evidence type="ECO:0000256" key="1">
    <source>
        <dbReference type="SAM" id="MobiDB-lite"/>
    </source>
</evidence>
<evidence type="ECO:0000313" key="4">
    <source>
        <dbReference type="WBParaSite" id="TTAC_0000594501-mRNA-1"/>
    </source>
</evidence>